<evidence type="ECO:0000256" key="8">
    <source>
        <dbReference type="SAM" id="MobiDB-lite"/>
    </source>
</evidence>
<protein>
    <recommendedName>
        <fullName evidence="6">methylated diphthine methylhydrolase</fullName>
        <ecNumber evidence="6">3.1.1.97</ecNumber>
    </recommendedName>
</protein>
<evidence type="ECO:0000256" key="3">
    <source>
        <dbReference type="ARBA" id="ARBA00022737"/>
    </source>
</evidence>
<dbReference type="InterPro" id="IPR052415">
    <property type="entry name" value="Diphthine_MTase"/>
</dbReference>
<feature type="region of interest" description="Disordered" evidence="8">
    <location>
        <begin position="41"/>
        <end position="65"/>
    </location>
</feature>
<feature type="region of interest" description="Disordered" evidence="8">
    <location>
        <begin position="216"/>
        <end position="243"/>
    </location>
</feature>
<dbReference type="InterPro" id="IPR036322">
    <property type="entry name" value="WD40_repeat_dom_sf"/>
</dbReference>
<reference evidence="9 10" key="1">
    <citation type="submission" date="2018-10" db="EMBL/GenBank/DDBJ databases">
        <title>Fifty Aureobasidium pullulans genomes reveal a recombining polyextremotolerant generalist.</title>
        <authorList>
            <person name="Gostincar C."/>
            <person name="Turk M."/>
            <person name="Zajc J."/>
            <person name="Gunde-Cimerman N."/>
        </authorList>
    </citation>
    <scope>NUCLEOTIDE SEQUENCE [LARGE SCALE GENOMIC DNA]</scope>
    <source>
        <strain evidence="9 10">EXF-3403</strain>
    </source>
</reference>
<feature type="compositionally biased region" description="Acidic residues" evidence="8">
    <location>
        <begin position="231"/>
        <end position="241"/>
    </location>
</feature>
<keyword evidence="4" id="KW-0378">Hydrolase</keyword>
<dbReference type="SUPFAM" id="SSF50978">
    <property type="entry name" value="WD40 repeat-like"/>
    <property type="match status" value="1"/>
</dbReference>
<dbReference type="PANTHER" id="PTHR46042">
    <property type="entry name" value="DIPHTHINE METHYLTRANSFERASE"/>
    <property type="match status" value="1"/>
</dbReference>
<dbReference type="Pfam" id="PF00400">
    <property type="entry name" value="WD40"/>
    <property type="match status" value="2"/>
</dbReference>
<accession>A0A4S9Y3X7</accession>
<organism evidence="9 10">
    <name type="scientific">Aureobasidium pullulans</name>
    <name type="common">Black yeast</name>
    <name type="synonym">Pullularia pullulans</name>
    <dbReference type="NCBI Taxonomy" id="5580"/>
    <lineage>
        <taxon>Eukaryota</taxon>
        <taxon>Fungi</taxon>
        <taxon>Dikarya</taxon>
        <taxon>Ascomycota</taxon>
        <taxon>Pezizomycotina</taxon>
        <taxon>Dothideomycetes</taxon>
        <taxon>Dothideomycetidae</taxon>
        <taxon>Dothideales</taxon>
        <taxon>Saccotheciaceae</taxon>
        <taxon>Aureobasidium</taxon>
    </lineage>
</organism>
<evidence type="ECO:0000256" key="7">
    <source>
        <dbReference type="ARBA" id="ARBA00047551"/>
    </source>
</evidence>
<dbReference type="InterPro" id="IPR015943">
    <property type="entry name" value="WD40/YVTN_repeat-like_dom_sf"/>
</dbReference>
<name>A0A4S9Y3X7_AURPU</name>
<evidence type="ECO:0000256" key="4">
    <source>
        <dbReference type="ARBA" id="ARBA00022801"/>
    </source>
</evidence>
<feature type="compositionally biased region" description="Acidic residues" evidence="8">
    <location>
        <begin position="43"/>
        <end position="59"/>
    </location>
</feature>
<sequence length="392" mass="43085">MTSIYSIQSLVLDLPPSCIEFCPVARDYFVVGTYFLEKKEQEATAEDTAENNNDEESEEVEKKPQTRTGSLILFKVEDDKAIQVSTTQTPYAILDIHFSPHDPTLLAVAGSTGCVQLFNLQSTSSSASLSPLSTYQYFDPSTLVLSLAWHPIIPSIIGVTTSPGQVYLVDTSLPAAEVEGTAKEILAHDLEAWTLSFSSSGTSIYSGGDDATLRFSGLPASLNSTNTTTSNEDDEQEEQEDQQYLPTWQDRRAHNAGVTAILPLPSEQDILITGSYDDNIRILYAPLQGRKQALAEENLEGGVWRLKMLRAEVDAGKYTVLASCMHAGARIVEVKKDEGGEWTIEVLAKFEEHKSMNYGSDVQPGSENGGEQTIISTSFYDKLLCLWRFTLP</sequence>
<comment type="catalytic activity">
    <reaction evidence="7">
        <text>diphthine methyl ester-[translation elongation factor 2] + H2O = diphthine-[translation elongation factor 2] + methanol + H(+)</text>
        <dbReference type="Rhea" id="RHEA:42656"/>
        <dbReference type="Rhea" id="RHEA-COMP:10172"/>
        <dbReference type="Rhea" id="RHEA-COMP:10173"/>
        <dbReference type="ChEBI" id="CHEBI:15377"/>
        <dbReference type="ChEBI" id="CHEBI:15378"/>
        <dbReference type="ChEBI" id="CHEBI:17790"/>
        <dbReference type="ChEBI" id="CHEBI:79005"/>
        <dbReference type="ChEBI" id="CHEBI:82696"/>
        <dbReference type="EC" id="3.1.1.97"/>
    </reaction>
</comment>
<gene>
    <name evidence="9" type="ORF">D6C84_03007</name>
</gene>
<dbReference type="SMART" id="SM00320">
    <property type="entry name" value="WD40"/>
    <property type="match status" value="5"/>
</dbReference>
<dbReference type="Proteomes" id="UP000310039">
    <property type="component" value="Unassembled WGS sequence"/>
</dbReference>
<dbReference type="EMBL" id="QZBT01000029">
    <property type="protein sequence ID" value="THZ85773.1"/>
    <property type="molecule type" value="Genomic_DNA"/>
</dbReference>
<evidence type="ECO:0000256" key="1">
    <source>
        <dbReference type="ARBA" id="ARBA00005156"/>
    </source>
</evidence>
<evidence type="ECO:0000313" key="9">
    <source>
        <dbReference type="EMBL" id="THZ85773.1"/>
    </source>
</evidence>
<dbReference type="GO" id="GO:0061685">
    <property type="term" value="F:diphthine methylesterase activity"/>
    <property type="evidence" value="ECO:0007669"/>
    <property type="project" value="UniProtKB-EC"/>
</dbReference>
<proteinExistence type="inferred from homology"/>
<dbReference type="EC" id="3.1.1.97" evidence="6"/>
<comment type="pathway">
    <text evidence="1">Protein modification; peptidyl-diphthamide biosynthesis.</text>
</comment>
<dbReference type="AlphaFoldDB" id="A0A4S9Y3X7"/>
<dbReference type="Gene3D" id="2.130.10.10">
    <property type="entry name" value="YVTN repeat-like/Quinoprotein amine dehydrogenase"/>
    <property type="match status" value="1"/>
</dbReference>
<dbReference type="PANTHER" id="PTHR46042:SF1">
    <property type="entry name" value="DIPHTHINE METHYLTRANSFERASE"/>
    <property type="match status" value="1"/>
</dbReference>
<keyword evidence="3" id="KW-0677">Repeat</keyword>
<dbReference type="GO" id="GO:0005737">
    <property type="term" value="C:cytoplasm"/>
    <property type="evidence" value="ECO:0007669"/>
    <property type="project" value="TreeGrafter"/>
</dbReference>
<dbReference type="GO" id="GO:0017183">
    <property type="term" value="P:protein histidyl modification to diphthamide"/>
    <property type="evidence" value="ECO:0007669"/>
    <property type="project" value="TreeGrafter"/>
</dbReference>
<evidence type="ECO:0000313" key="10">
    <source>
        <dbReference type="Proteomes" id="UP000310039"/>
    </source>
</evidence>
<evidence type="ECO:0000256" key="2">
    <source>
        <dbReference type="ARBA" id="ARBA00022574"/>
    </source>
</evidence>
<comment type="caution">
    <text evidence="9">The sequence shown here is derived from an EMBL/GenBank/DDBJ whole genome shotgun (WGS) entry which is preliminary data.</text>
</comment>
<dbReference type="InterPro" id="IPR001680">
    <property type="entry name" value="WD40_rpt"/>
</dbReference>
<evidence type="ECO:0000256" key="6">
    <source>
        <dbReference type="ARBA" id="ARBA00039131"/>
    </source>
</evidence>
<comment type="similarity">
    <text evidence="5">Belongs to the DPH7 family.</text>
</comment>
<evidence type="ECO:0000256" key="5">
    <source>
        <dbReference type="ARBA" id="ARBA00038092"/>
    </source>
</evidence>
<keyword evidence="2" id="KW-0853">WD repeat</keyword>